<name>A0ABR0CST6_9LAMI</name>
<gene>
    <name evidence="5" type="ORF">RD792_013011</name>
</gene>
<dbReference type="PANTHER" id="PTHR30540">
    <property type="entry name" value="OSMOTIC STRESS POTASSIUM TRANSPORTER"/>
    <property type="match status" value="1"/>
</dbReference>
<feature type="transmembrane region" description="Helical" evidence="3">
    <location>
        <begin position="355"/>
        <end position="375"/>
    </location>
</feature>
<dbReference type="Proteomes" id="UP001291926">
    <property type="component" value="Unassembled WGS sequence"/>
</dbReference>
<accession>A0ABR0CST6</accession>
<dbReference type="EMBL" id="JAYDYQ010002686">
    <property type="protein sequence ID" value="KAK4479957.1"/>
    <property type="molecule type" value="Genomic_DNA"/>
</dbReference>
<feature type="transmembrane region" description="Helical" evidence="3">
    <location>
        <begin position="163"/>
        <end position="181"/>
    </location>
</feature>
<protein>
    <recommendedName>
        <fullName evidence="4">K+ potassium transporter integral membrane domain-containing protein</fullName>
    </recommendedName>
</protein>
<dbReference type="InterPro" id="IPR003855">
    <property type="entry name" value="K+_transporter"/>
</dbReference>
<evidence type="ECO:0000259" key="4">
    <source>
        <dbReference type="Pfam" id="PF02705"/>
    </source>
</evidence>
<feature type="transmembrane region" description="Helical" evidence="3">
    <location>
        <begin position="46"/>
        <end position="67"/>
    </location>
</feature>
<feature type="transmembrane region" description="Helical" evidence="3">
    <location>
        <begin position="12"/>
        <end position="34"/>
    </location>
</feature>
<keyword evidence="3" id="KW-0812">Transmembrane</keyword>
<keyword evidence="6" id="KW-1185">Reference proteome</keyword>
<evidence type="ECO:0000256" key="2">
    <source>
        <dbReference type="ARBA" id="ARBA00008440"/>
    </source>
</evidence>
<reference evidence="5 6" key="1">
    <citation type="journal article" date="2023" name="bioRxiv">
        <title>Genome report: Whole genome sequence and annotation of Penstemon davidsonii.</title>
        <authorList>
            <person name="Ostevik K.L."/>
            <person name="Alabady M."/>
            <person name="Zhang M."/>
            <person name="Rausher M.D."/>
        </authorList>
    </citation>
    <scope>NUCLEOTIDE SEQUENCE [LARGE SCALE GENOMIC DNA]</scope>
    <source>
        <strain evidence="5">DNT005</strain>
        <tissue evidence="5">Whole leaf</tissue>
    </source>
</reference>
<feature type="transmembrane region" description="Helical" evidence="3">
    <location>
        <begin position="414"/>
        <end position="435"/>
    </location>
</feature>
<comment type="caution">
    <text evidence="5">The sequence shown here is derived from an EMBL/GenBank/DDBJ whole genome shotgun (WGS) entry which is preliminary data.</text>
</comment>
<proteinExistence type="inferred from homology"/>
<evidence type="ECO:0000313" key="5">
    <source>
        <dbReference type="EMBL" id="KAK4479957.1"/>
    </source>
</evidence>
<comment type="subcellular location">
    <subcellularLocation>
        <location evidence="1">Cell membrane</location>
        <topology evidence="1">Multi-pass membrane protein</topology>
    </subcellularLocation>
</comment>
<feature type="transmembrane region" description="Helical" evidence="3">
    <location>
        <begin position="188"/>
        <end position="210"/>
    </location>
</feature>
<feature type="transmembrane region" description="Helical" evidence="3">
    <location>
        <begin position="267"/>
        <end position="288"/>
    </location>
</feature>
<dbReference type="Pfam" id="PF02705">
    <property type="entry name" value="K_trans"/>
    <property type="match status" value="1"/>
</dbReference>
<feature type="transmembrane region" description="Helical" evidence="3">
    <location>
        <begin position="124"/>
        <end position="143"/>
    </location>
</feature>
<evidence type="ECO:0000256" key="3">
    <source>
        <dbReference type="SAM" id="Phobius"/>
    </source>
</evidence>
<feature type="transmembrane region" description="Helical" evidence="3">
    <location>
        <begin position="387"/>
        <end position="408"/>
    </location>
</feature>
<evidence type="ECO:0000256" key="1">
    <source>
        <dbReference type="ARBA" id="ARBA00004651"/>
    </source>
</evidence>
<feature type="domain" description="K+ potassium transporter integral membrane" evidence="4">
    <location>
        <begin position="12"/>
        <end position="443"/>
    </location>
</feature>
<keyword evidence="3" id="KW-1133">Transmembrane helix</keyword>
<keyword evidence="3" id="KW-0472">Membrane</keyword>
<evidence type="ECO:0000313" key="6">
    <source>
        <dbReference type="Proteomes" id="UP001291926"/>
    </source>
</evidence>
<sequence>MAENWTKTLRQAFLSIGVIYGDIGTSPMYVFASTFEDKQIRHKDDILGVLSLIIYSLILVPMIKYVCIILKANKNGDGGTMALYSLIYRYAEVANDQTKSHYGLSNDQLRRSPMIKEKSRTDKFILFLLSSLGTCLIIGYGVLNPCISVLSAVRGIRPLNKDAVVYISICILIILFVVQRFGTDKVGYSFASAICLWFLLISGIGLYNLFKHDVGVLRAFNPMYIIDYFKRNDEQGWVSLGGVVLCVTGTEAMFADLGQFNIPAVQISFSGVVFPSLLIAYVGQAAYISRFPDQIDNALILRLHTNHYCQSSYGIIIASQAMVSTAFSTISQFQSLSCFPRLKVVHTSAKHEGQVYIPVINYFLMVACIIVTYSFKMTEKIGNAYGIAVVAVMLITTCLVTLIMLLIWKTKIWWISLFFIVFMLVDIIYFSSVLYKITKGGYLLID</sequence>
<comment type="similarity">
    <text evidence="2">Belongs to the HAK/KUP transporter (TC 2.A.72.3) family.</text>
</comment>
<dbReference type="InterPro" id="IPR053951">
    <property type="entry name" value="K_trans_N"/>
</dbReference>
<dbReference type="PANTHER" id="PTHR30540:SF94">
    <property type="entry name" value="POTASSIUM TRANSPORTER 5"/>
    <property type="match status" value="1"/>
</dbReference>
<organism evidence="5 6">
    <name type="scientific">Penstemon davidsonii</name>
    <dbReference type="NCBI Taxonomy" id="160366"/>
    <lineage>
        <taxon>Eukaryota</taxon>
        <taxon>Viridiplantae</taxon>
        <taxon>Streptophyta</taxon>
        <taxon>Embryophyta</taxon>
        <taxon>Tracheophyta</taxon>
        <taxon>Spermatophyta</taxon>
        <taxon>Magnoliopsida</taxon>
        <taxon>eudicotyledons</taxon>
        <taxon>Gunneridae</taxon>
        <taxon>Pentapetalae</taxon>
        <taxon>asterids</taxon>
        <taxon>lamiids</taxon>
        <taxon>Lamiales</taxon>
        <taxon>Plantaginaceae</taxon>
        <taxon>Cheloneae</taxon>
        <taxon>Penstemon</taxon>
    </lineage>
</organism>